<keyword evidence="2" id="KW-1185">Reference proteome</keyword>
<protein>
    <submittedName>
        <fullName evidence="1">Uncharacterized protein</fullName>
    </submittedName>
</protein>
<sequence>MTTRVFIGHLSYQVREKDVDRFFKGYGRVGDIHLKNGFGFVEFEDHRDADDAIKDLNGKELLGERVSVELAHGSRRGPGGRILAPGSRDWRSPPGGGRYQGGARDSSRFGPPVRTNYQLVVENLSSHVSWQDLKDYMRQAGEVTFTDAHSNRPNEGLVEFSNYADMRNALSKLDNTDLSGRRIKLYESKKSRASNR</sequence>
<comment type="caution">
    <text evidence="1">The sequence shown here is derived from an EMBL/GenBank/DDBJ whole genome shotgun (WGS) entry which is preliminary data.</text>
</comment>
<organism evidence="1 2">
    <name type="scientific">Hyalomma asiaticum</name>
    <name type="common">Tick</name>
    <dbReference type="NCBI Taxonomy" id="266040"/>
    <lineage>
        <taxon>Eukaryota</taxon>
        <taxon>Metazoa</taxon>
        <taxon>Ecdysozoa</taxon>
        <taxon>Arthropoda</taxon>
        <taxon>Chelicerata</taxon>
        <taxon>Arachnida</taxon>
        <taxon>Acari</taxon>
        <taxon>Parasitiformes</taxon>
        <taxon>Ixodida</taxon>
        <taxon>Ixodoidea</taxon>
        <taxon>Ixodidae</taxon>
        <taxon>Hyalomminae</taxon>
        <taxon>Hyalomma</taxon>
    </lineage>
</organism>
<name>A0ACB7RN49_HYAAI</name>
<dbReference type="Proteomes" id="UP000821845">
    <property type="component" value="Chromosome 8"/>
</dbReference>
<reference evidence="1" key="1">
    <citation type="submission" date="2020-05" db="EMBL/GenBank/DDBJ databases">
        <title>Large-scale comparative analyses of tick genomes elucidate their genetic diversity and vector capacities.</title>
        <authorList>
            <person name="Jia N."/>
            <person name="Wang J."/>
            <person name="Shi W."/>
            <person name="Du L."/>
            <person name="Sun Y."/>
            <person name="Zhan W."/>
            <person name="Jiang J."/>
            <person name="Wang Q."/>
            <person name="Zhang B."/>
            <person name="Ji P."/>
            <person name="Sakyi L.B."/>
            <person name="Cui X."/>
            <person name="Yuan T."/>
            <person name="Jiang B."/>
            <person name="Yang W."/>
            <person name="Lam T.T.-Y."/>
            <person name="Chang Q."/>
            <person name="Ding S."/>
            <person name="Wang X."/>
            <person name="Zhu J."/>
            <person name="Ruan X."/>
            <person name="Zhao L."/>
            <person name="Wei J."/>
            <person name="Que T."/>
            <person name="Du C."/>
            <person name="Cheng J."/>
            <person name="Dai P."/>
            <person name="Han X."/>
            <person name="Huang E."/>
            <person name="Gao Y."/>
            <person name="Liu J."/>
            <person name="Shao H."/>
            <person name="Ye R."/>
            <person name="Li L."/>
            <person name="Wei W."/>
            <person name="Wang X."/>
            <person name="Wang C."/>
            <person name="Yang T."/>
            <person name="Huo Q."/>
            <person name="Li W."/>
            <person name="Guo W."/>
            <person name="Chen H."/>
            <person name="Zhou L."/>
            <person name="Ni X."/>
            <person name="Tian J."/>
            <person name="Zhou Y."/>
            <person name="Sheng Y."/>
            <person name="Liu T."/>
            <person name="Pan Y."/>
            <person name="Xia L."/>
            <person name="Li J."/>
            <person name="Zhao F."/>
            <person name="Cao W."/>
        </authorList>
    </citation>
    <scope>NUCLEOTIDE SEQUENCE</scope>
    <source>
        <strain evidence="1">Hyas-2018</strain>
    </source>
</reference>
<gene>
    <name evidence="1" type="ORF">HPB50_009207</name>
</gene>
<dbReference type="EMBL" id="CM023488">
    <property type="protein sequence ID" value="KAH6923903.1"/>
    <property type="molecule type" value="Genomic_DNA"/>
</dbReference>
<proteinExistence type="predicted"/>
<accession>A0ACB7RN49</accession>
<evidence type="ECO:0000313" key="1">
    <source>
        <dbReference type="EMBL" id="KAH6923903.1"/>
    </source>
</evidence>
<evidence type="ECO:0000313" key="2">
    <source>
        <dbReference type="Proteomes" id="UP000821845"/>
    </source>
</evidence>